<evidence type="ECO:0000256" key="1">
    <source>
        <dbReference type="ARBA" id="ARBA00006844"/>
    </source>
</evidence>
<dbReference type="GO" id="GO:0015629">
    <property type="term" value="C:actin cytoskeleton"/>
    <property type="evidence" value="ECO:0007669"/>
    <property type="project" value="InterPro"/>
</dbReference>
<dbReference type="PANTHER" id="PTHR11913">
    <property type="entry name" value="COFILIN-RELATED"/>
    <property type="match status" value="1"/>
</dbReference>
<dbReference type="PROSITE" id="PS51263">
    <property type="entry name" value="ADF_H"/>
    <property type="match status" value="1"/>
</dbReference>
<dbReference type="Gene3D" id="3.40.20.10">
    <property type="entry name" value="Severin"/>
    <property type="match status" value="1"/>
</dbReference>
<dbReference type="GO" id="GO:0003779">
    <property type="term" value="F:actin binding"/>
    <property type="evidence" value="ECO:0007669"/>
    <property type="project" value="UniProtKB-KW"/>
</dbReference>
<evidence type="ECO:0000313" key="4">
    <source>
        <dbReference type="EMBL" id="TDH01122.1"/>
    </source>
</evidence>
<dbReference type="InterPro" id="IPR002108">
    <property type="entry name" value="ADF-H"/>
</dbReference>
<keyword evidence="2" id="KW-0009">Actin-binding</keyword>
<dbReference type="SUPFAM" id="SSF55753">
    <property type="entry name" value="Actin depolymerizing proteins"/>
    <property type="match status" value="1"/>
</dbReference>
<dbReference type="SMART" id="SM00102">
    <property type="entry name" value="ADF"/>
    <property type="match status" value="1"/>
</dbReference>
<dbReference type="PRINTS" id="PR00006">
    <property type="entry name" value="COFILIN"/>
</dbReference>
<keyword evidence="5" id="KW-1185">Reference proteome</keyword>
<comment type="caution">
    <text evidence="4">The sequence shown here is derived from an EMBL/GenBank/DDBJ whole genome shotgun (WGS) entry which is preliminary data.</text>
</comment>
<evidence type="ECO:0000313" key="5">
    <source>
        <dbReference type="Proteomes" id="UP000295070"/>
    </source>
</evidence>
<dbReference type="Proteomes" id="UP000295070">
    <property type="component" value="Chromosome 17"/>
</dbReference>
<dbReference type="EMBL" id="SCKG01000017">
    <property type="protein sequence ID" value="TDH01122.1"/>
    <property type="molecule type" value="Genomic_DNA"/>
</dbReference>
<proteinExistence type="inferred from homology"/>
<protein>
    <recommendedName>
        <fullName evidence="3">ADF-H domain-containing protein</fullName>
    </recommendedName>
</protein>
<evidence type="ECO:0000259" key="3">
    <source>
        <dbReference type="PROSITE" id="PS51263"/>
    </source>
</evidence>
<feature type="domain" description="ADF-H" evidence="3">
    <location>
        <begin position="4"/>
        <end position="145"/>
    </location>
</feature>
<accession>A0A484CBE9</accession>
<dbReference type="InterPro" id="IPR029006">
    <property type="entry name" value="ADF-H/Gelsolin-like_dom_sf"/>
</dbReference>
<reference evidence="4 5" key="1">
    <citation type="submission" date="2019-01" db="EMBL/GenBank/DDBJ databases">
        <title>A chromosome-scale genome assembly of the yellow perch, Perca flavescens.</title>
        <authorList>
            <person name="Feron R."/>
            <person name="Morvezen R."/>
            <person name="Bestin A."/>
            <person name="Haffray P."/>
            <person name="Klopp C."/>
            <person name="Zahm M."/>
            <person name="Cabau C."/>
            <person name="Roques C."/>
            <person name="Donnadieu C."/>
            <person name="Bouchez O."/>
            <person name="Christie M."/>
            <person name="Larson W."/>
            <person name="Guiguen Y."/>
        </authorList>
    </citation>
    <scope>NUCLEOTIDE SEQUENCE [LARGE SCALE GENOMIC DNA]</scope>
    <source>
        <strain evidence="4">YP-PL-M2</strain>
        <tissue evidence="4">Blood</tissue>
    </source>
</reference>
<gene>
    <name evidence="4" type="ORF">EPR50_G00176820</name>
</gene>
<dbReference type="STRING" id="8167.A0A484CBE9"/>
<sequence>MTSGVKVADEVKDIYNLMKVVKTDADEKERIRLVILKIDGDIQVEKLYRAKDLDGIDDFFKFVMSLLPENECRYYLYDCHFVNQESKKEELVFMTWCPDNAQIKARMTYSSSKSALSKVFVGIKHDMQLNDPAENNRECFAEKLEKGGKKVQSLEGVPLRG</sequence>
<organism evidence="4 5">
    <name type="scientific">Perca flavescens</name>
    <name type="common">American yellow perch</name>
    <name type="synonym">Morone flavescens</name>
    <dbReference type="NCBI Taxonomy" id="8167"/>
    <lineage>
        <taxon>Eukaryota</taxon>
        <taxon>Metazoa</taxon>
        <taxon>Chordata</taxon>
        <taxon>Craniata</taxon>
        <taxon>Vertebrata</taxon>
        <taxon>Euteleostomi</taxon>
        <taxon>Actinopterygii</taxon>
        <taxon>Neopterygii</taxon>
        <taxon>Teleostei</taxon>
        <taxon>Neoteleostei</taxon>
        <taxon>Acanthomorphata</taxon>
        <taxon>Eupercaria</taxon>
        <taxon>Perciformes</taxon>
        <taxon>Percoidei</taxon>
        <taxon>Percidae</taxon>
        <taxon>Percinae</taxon>
        <taxon>Perca</taxon>
    </lineage>
</organism>
<dbReference type="AlphaFoldDB" id="A0A484CBE9"/>
<dbReference type="Pfam" id="PF00241">
    <property type="entry name" value="Cofilin_ADF"/>
    <property type="match status" value="1"/>
</dbReference>
<dbReference type="InterPro" id="IPR017904">
    <property type="entry name" value="ADF/Cofilin"/>
</dbReference>
<name>A0A484CBE9_PERFV</name>
<dbReference type="CDD" id="cd11286">
    <property type="entry name" value="ADF_cofilin_like"/>
    <property type="match status" value="1"/>
</dbReference>
<comment type="similarity">
    <text evidence="1">Belongs to the actin-binding proteins ADF family.</text>
</comment>
<evidence type="ECO:0000256" key="2">
    <source>
        <dbReference type="ARBA" id="ARBA00023203"/>
    </source>
</evidence>
<dbReference type="GO" id="GO:0030042">
    <property type="term" value="P:actin filament depolymerization"/>
    <property type="evidence" value="ECO:0007669"/>
    <property type="project" value="InterPro"/>
</dbReference>